<dbReference type="PANTHER" id="PTHR12953:SF3">
    <property type="entry name" value="SUN DOMAIN-CONTAINING PROTEIN 5"/>
    <property type="match status" value="1"/>
</dbReference>
<dbReference type="GO" id="GO:0005737">
    <property type="term" value="C:cytoplasm"/>
    <property type="evidence" value="ECO:0007669"/>
    <property type="project" value="TreeGrafter"/>
</dbReference>
<comment type="caution">
    <text evidence="8">The sequence shown here is derived from an EMBL/GenBank/DDBJ whole genome shotgun (WGS) entry which is preliminary data.</text>
</comment>
<dbReference type="InterPro" id="IPR045120">
    <property type="entry name" value="Suco/Slp1-like"/>
</dbReference>
<feature type="transmembrane region" description="Helical" evidence="6">
    <location>
        <begin position="599"/>
        <end position="615"/>
    </location>
</feature>
<dbReference type="PANTHER" id="PTHR12953">
    <property type="entry name" value="MEMBRANE PROTEIN CH1 RELATED"/>
    <property type="match status" value="1"/>
</dbReference>
<proteinExistence type="predicted"/>
<feature type="compositionally biased region" description="Polar residues" evidence="5">
    <location>
        <begin position="364"/>
        <end position="388"/>
    </location>
</feature>
<name>A0AAV0CKQ0_9ASTE</name>
<dbReference type="EMBL" id="CAMAPF010000031">
    <property type="protein sequence ID" value="CAH9077320.1"/>
    <property type="molecule type" value="Genomic_DNA"/>
</dbReference>
<feature type="region of interest" description="Disordered" evidence="5">
    <location>
        <begin position="364"/>
        <end position="395"/>
    </location>
</feature>
<evidence type="ECO:0000313" key="8">
    <source>
        <dbReference type="EMBL" id="CAH9077320.1"/>
    </source>
</evidence>
<organism evidence="8 9">
    <name type="scientific">Cuscuta epithymum</name>
    <dbReference type="NCBI Taxonomy" id="186058"/>
    <lineage>
        <taxon>Eukaryota</taxon>
        <taxon>Viridiplantae</taxon>
        <taxon>Streptophyta</taxon>
        <taxon>Embryophyta</taxon>
        <taxon>Tracheophyta</taxon>
        <taxon>Spermatophyta</taxon>
        <taxon>Magnoliopsida</taxon>
        <taxon>eudicotyledons</taxon>
        <taxon>Gunneridae</taxon>
        <taxon>Pentapetalae</taxon>
        <taxon>asterids</taxon>
        <taxon>lamiids</taxon>
        <taxon>Solanales</taxon>
        <taxon>Convolvulaceae</taxon>
        <taxon>Cuscuteae</taxon>
        <taxon>Cuscuta</taxon>
        <taxon>Cuscuta subgen. Cuscuta</taxon>
    </lineage>
</organism>
<keyword evidence="3 6" id="KW-1133">Transmembrane helix</keyword>
<dbReference type="SUPFAM" id="SSF49785">
    <property type="entry name" value="Galactose-binding domain-like"/>
    <property type="match status" value="1"/>
</dbReference>
<comment type="subcellular location">
    <subcellularLocation>
        <location evidence="1">Membrane</location>
    </subcellularLocation>
</comment>
<dbReference type="Proteomes" id="UP001152523">
    <property type="component" value="Unassembled WGS sequence"/>
</dbReference>
<sequence>MRNLSQDVECMKNTINNRKDTKNREGFFELSLPLFFSFWCLVFLLYSAFGLTRGNHHGVQIGNCAGEMQSYNESACHSIGLESNSSNFFSPLAKDGGSGCKNELLHLDVNVTMIIKESTSDNSSSESSLQGTSGVDDVISSVLGYTALMCELGGPHDGNIPENPPSGRSQLTDPDLDELRNITKQAMGWDTPNPLGDNITHRLEPDGTPYNYASSSKGAKVVAHNKEAKGANNVLGKDHDKYLRNPCSVSGKFVVIELAHETLVDVIKIANFEHYSSNFKEFELLGSLTYPSEAWEPLGTFVAENVKHLQCFKLPQPKWVRYLKLNLRSHYGSEFYCTISVVEVYGVDAIEQMLEDLIVASGEPSTNKLHDPNSTTLPSLTMEPGSTKQKSKDDVRHVIESPNKGVEHADEGKMPKVEVLKKTLTVNTVPDPGKVRQSLNSRIHGDVVLKILLQKVRLLELNLSVLEEYIKKLNKRQGEFVPQLDREMSQHSMILEKNQLEIKTLLDWKEIMEKGVNEIETWKTSISTQVDLLLKENGMLRSDVEKVVNDQASFEKKEIAVLTVSFSFACIALFKIFSEMLLTLFRSPMPENILRTGRGWILILVSSSMTIFITLL</sequence>
<evidence type="ECO:0000256" key="4">
    <source>
        <dbReference type="ARBA" id="ARBA00023136"/>
    </source>
</evidence>
<dbReference type="Gene3D" id="2.60.120.260">
    <property type="entry name" value="Galactose-binding domain-like"/>
    <property type="match status" value="1"/>
</dbReference>
<dbReference type="InterPro" id="IPR012919">
    <property type="entry name" value="SUN_dom"/>
</dbReference>
<evidence type="ECO:0000256" key="1">
    <source>
        <dbReference type="ARBA" id="ARBA00004370"/>
    </source>
</evidence>
<feature type="region of interest" description="Disordered" evidence="5">
    <location>
        <begin position="154"/>
        <end position="174"/>
    </location>
</feature>
<evidence type="ECO:0000256" key="2">
    <source>
        <dbReference type="ARBA" id="ARBA00022692"/>
    </source>
</evidence>
<evidence type="ECO:0000256" key="5">
    <source>
        <dbReference type="SAM" id="MobiDB-lite"/>
    </source>
</evidence>
<feature type="transmembrane region" description="Helical" evidence="6">
    <location>
        <begin position="559"/>
        <end position="578"/>
    </location>
</feature>
<keyword evidence="4 6" id="KW-0472">Membrane</keyword>
<dbReference type="InterPro" id="IPR008979">
    <property type="entry name" value="Galactose-bd-like_sf"/>
</dbReference>
<dbReference type="GO" id="GO:0016020">
    <property type="term" value="C:membrane"/>
    <property type="evidence" value="ECO:0007669"/>
    <property type="project" value="UniProtKB-SubCell"/>
</dbReference>
<feature type="transmembrane region" description="Helical" evidence="6">
    <location>
        <begin position="27"/>
        <end position="49"/>
    </location>
</feature>
<dbReference type="Pfam" id="PF07738">
    <property type="entry name" value="Sad1_UNC"/>
    <property type="match status" value="1"/>
</dbReference>
<evidence type="ECO:0000256" key="6">
    <source>
        <dbReference type="SAM" id="Phobius"/>
    </source>
</evidence>
<keyword evidence="9" id="KW-1185">Reference proteome</keyword>
<evidence type="ECO:0000256" key="3">
    <source>
        <dbReference type="ARBA" id="ARBA00022989"/>
    </source>
</evidence>
<protein>
    <recommendedName>
        <fullName evidence="7">SUN domain-containing protein</fullName>
    </recommendedName>
</protein>
<reference evidence="8" key="1">
    <citation type="submission" date="2022-07" db="EMBL/GenBank/DDBJ databases">
        <authorList>
            <person name="Macas J."/>
            <person name="Novak P."/>
            <person name="Neumann P."/>
        </authorList>
    </citation>
    <scope>NUCLEOTIDE SEQUENCE</scope>
</reference>
<feature type="domain" description="SUN" evidence="7">
    <location>
        <begin position="189"/>
        <end position="349"/>
    </location>
</feature>
<gene>
    <name evidence="8" type="ORF">CEPIT_LOCUS6135</name>
</gene>
<accession>A0AAV0CKQ0</accession>
<evidence type="ECO:0000313" key="9">
    <source>
        <dbReference type="Proteomes" id="UP001152523"/>
    </source>
</evidence>
<evidence type="ECO:0000259" key="7">
    <source>
        <dbReference type="PROSITE" id="PS51469"/>
    </source>
</evidence>
<dbReference type="AlphaFoldDB" id="A0AAV0CKQ0"/>
<dbReference type="GO" id="GO:0034975">
    <property type="term" value="P:protein folding in endoplasmic reticulum"/>
    <property type="evidence" value="ECO:0007669"/>
    <property type="project" value="TreeGrafter"/>
</dbReference>
<dbReference type="PROSITE" id="PS51469">
    <property type="entry name" value="SUN"/>
    <property type="match status" value="1"/>
</dbReference>
<keyword evidence="2 6" id="KW-0812">Transmembrane</keyword>